<comment type="caution">
    <text evidence="1">The sequence shown here is derived from an EMBL/GenBank/DDBJ whole genome shotgun (WGS) entry which is preliminary data.</text>
</comment>
<dbReference type="OrthoDB" id="4523126at2759"/>
<evidence type="ECO:0000313" key="2">
    <source>
        <dbReference type="Proteomes" id="UP000243515"/>
    </source>
</evidence>
<name>A0A232LS34_9EURO</name>
<sequence>MEVGENEEFYDFDNYITELGEVNGPETVAILNDHSVFHSLTKTDVFKLPAESSAFTFNNRYSSEIFQGIMPDSGAAGVSTAGQPQFIALRKLDPLLQIDATTAGQHKIRFGKGETLSQGTINVLTPLGTITFHVVPTNTPFLFCLQDMDRMGVKLDNLANVLIQGEKVVPIRQSCVSYIADSVTHPYDVSLESCRERVTRSNRELLNTSQNTATSAK</sequence>
<gene>
    <name evidence="1" type="ORF">Egran_05395</name>
</gene>
<reference evidence="1 2" key="1">
    <citation type="journal article" date="2015" name="Environ. Microbiol.">
        <title>Metagenome sequence of Elaphomyces granulatus from sporocarp tissue reveals Ascomycota ectomycorrhizal fingerprints of genome expansion and a Proteobacteria-rich microbiome.</title>
        <authorList>
            <person name="Quandt C.A."/>
            <person name="Kohler A."/>
            <person name="Hesse C.N."/>
            <person name="Sharpton T.J."/>
            <person name="Martin F."/>
            <person name="Spatafora J.W."/>
        </authorList>
    </citation>
    <scope>NUCLEOTIDE SEQUENCE [LARGE SCALE GENOMIC DNA]</scope>
    <source>
        <strain evidence="1 2">OSC145934</strain>
    </source>
</reference>
<keyword evidence="2" id="KW-1185">Reference proteome</keyword>
<proteinExistence type="predicted"/>
<dbReference type="EMBL" id="NPHW01005351">
    <property type="protein sequence ID" value="OXV06838.1"/>
    <property type="molecule type" value="Genomic_DNA"/>
</dbReference>
<organism evidence="1 2">
    <name type="scientific">Elaphomyces granulatus</name>
    <dbReference type="NCBI Taxonomy" id="519963"/>
    <lineage>
        <taxon>Eukaryota</taxon>
        <taxon>Fungi</taxon>
        <taxon>Dikarya</taxon>
        <taxon>Ascomycota</taxon>
        <taxon>Pezizomycotina</taxon>
        <taxon>Eurotiomycetes</taxon>
        <taxon>Eurotiomycetidae</taxon>
        <taxon>Eurotiales</taxon>
        <taxon>Elaphomycetaceae</taxon>
        <taxon>Elaphomyces</taxon>
    </lineage>
</organism>
<protein>
    <submittedName>
        <fullName evidence="1">Uncharacterized protein</fullName>
    </submittedName>
</protein>
<dbReference type="AlphaFoldDB" id="A0A232LS34"/>
<evidence type="ECO:0000313" key="1">
    <source>
        <dbReference type="EMBL" id="OXV06838.1"/>
    </source>
</evidence>
<accession>A0A232LS34</accession>
<dbReference type="Proteomes" id="UP000243515">
    <property type="component" value="Unassembled WGS sequence"/>
</dbReference>